<comment type="caution">
    <text evidence="1">The sequence shown here is derived from an EMBL/GenBank/DDBJ whole genome shotgun (WGS) entry which is preliminary data.</text>
</comment>
<keyword evidence="2" id="KW-1185">Reference proteome</keyword>
<gene>
    <name evidence="1" type="ORF">DFH94DRAFT_109872</name>
</gene>
<reference evidence="1" key="1">
    <citation type="submission" date="2019-10" db="EMBL/GenBank/DDBJ databases">
        <authorList>
            <consortium name="DOE Joint Genome Institute"/>
            <person name="Kuo A."/>
            <person name="Miyauchi S."/>
            <person name="Kiss E."/>
            <person name="Drula E."/>
            <person name="Kohler A."/>
            <person name="Sanchez-Garcia M."/>
            <person name="Andreopoulos B."/>
            <person name="Barry K.W."/>
            <person name="Bonito G."/>
            <person name="Buee M."/>
            <person name="Carver A."/>
            <person name="Chen C."/>
            <person name="Cichocki N."/>
            <person name="Clum A."/>
            <person name="Culley D."/>
            <person name="Crous P.W."/>
            <person name="Fauchery L."/>
            <person name="Girlanda M."/>
            <person name="Hayes R."/>
            <person name="Keri Z."/>
            <person name="LaButti K."/>
            <person name="Lipzen A."/>
            <person name="Lombard V."/>
            <person name="Magnuson J."/>
            <person name="Maillard F."/>
            <person name="Morin E."/>
            <person name="Murat C."/>
            <person name="Nolan M."/>
            <person name="Ohm R."/>
            <person name="Pangilinan J."/>
            <person name="Pereira M."/>
            <person name="Perotto S."/>
            <person name="Peter M."/>
            <person name="Riley R."/>
            <person name="Sitrit Y."/>
            <person name="Stielow B."/>
            <person name="Szollosi G."/>
            <person name="Zifcakova L."/>
            <person name="Stursova M."/>
            <person name="Spatafora J.W."/>
            <person name="Tedersoo L."/>
            <person name="Vaario L.-M."/>
            <person name="Yamada A."/>
            <person name="Yan M."/>
            <person name="Wang P."/>
            <person name="Xu J."/>
            <person name="Bruns T."/>
            <person name="Baldrian P."/>
            <person name="Vilgalys R."/>
            <person name="Henrissat B."/>
            <person name="Grigoriev I.V."/>
            <person name="Hibbett D."/>
            <person name="Nagy L.G."/>
            <person name="Martin F.M."/>
        </authorList>
    </citation>
    <scope>NUCLEOTIDE SEQUENCE</scope>
    <source>
        <strain evidence="1">Prilba</strain>
    </source>
</reference>
<dbReference type="EMBL" id="WHVB01000015">
    <property type="protein sequence ID" value="KAF8476381.1"/>
    <property type="molecule type" value="Genomic_DNA"/>
</dbReference>
<accession>A0A9P5T653</accession>
<name>A0A9P5T653_9AGAM</name>
<dbReference type="OrthoDB" id="5362978at2759"/>
<proteinExistence type="predicted"/>
<evidence type="ECO:0000313" key="1">
    <source>
        <dbReference type="EMBL" id="KAF8476381.1"/>
    </source>
</evidence>
<sequence length="166" mass="19120">MVFDPFTRALLEQHTTCTPLLPDDWYGPWTSILTTLFPPPQGYVVNPRKRHELEDGSLSDLIFDIFKVTFPLTFRTLLIVEIKGSHHWDHGIPAFMQEIGRQTVLAFLGNATHKVYWIGTIGPHWIYGEKEDDDQAPRPLIGWHDVTHDDASYRDLLQLVELVDSL</sequence>
<dbReference type="AlphaFoldDB" id="A0A9P5T653"/>
<protein>
    <submittedName>
        <fullName evidence="1">Uncharacterized protein</fullName>
    </submittedName>
</protein>
<organism evidence="1 2">
    <name type="scientific">Russula ochroleuca</name>
    <dbReference type="NCBI Taxonomy" id="152965"/>
    <lineage>
        <taxon>Eukaryota</taxon>
        <taxon>Fungi</taxon>
        <taxon>Dikarya</taxon>
        <taxon>Basidiomycota</taxon>
        <taxon>Agaricomycotina</taxon>
        <taxon>Agaricomycetes</taxon>
        <taxon>Russulales</taxon>
        <taxon>Russulaceae</taxon>
        <taxon>Russula</taxon>
    </lineage>
</organism>
<evidence type="ECO:0000313" key="2">
    <source>
        <dbReference type="Proteomes" id="UP000759537"/>
    </source>
</evidence>
<reference evidence="1" key="2">
    <citation type="journal article" date="2020" name="Nat. Commun.">
        <title>Large-scale genome sequencing of mycorrhizal fungi provides insights into the early evolution of symbiotic traits.</title>
        <authorList>
            <person name="Miyauchi S."/>
            <person name="Kiss E."/>
            <person name="Kuo A."/>
            <person name="Drula E."/>
            <person name="Kohler A."/>
            <person name="Sanchez-Garcia M."/>
            <person name="Morin E."/>
            <person name="Andreopoulos B."/>
            <person name="Barry K.W."/>
            <person name="Bonito G."/>
            <person name="Buee M."/>
            <person name="Carver A."/>
            <person name="Chen C."/>
            <person name="Cichocki N."/>
            <person name="Clum A."/>
            <person name="Culley D."/>
            <person name="Crous P.W."/>
            <person name="Fauchery L."/>
            <person name="Girlanda M."/>
            <person name="Hayes R.D."/>
            <person name="Keri Z."/>
            <person name="LaButti K."/>
            <person name="Lipzen A."/>
            <person name="Lombard V."/>
            <person name="Magnuson J."/>
            <person name="Maillard F."/>
            <person name="Murat C."/>
            <person name="Nolan M."/>
            <person name="Ohm R.A."/>
            <person name="Pangilinan J."/>
            <person name="Pereira M.F."/>
            <person name="Perotto S."/>
            <person name="Peter M."/>
            <person name="Pfister S."/>
            <person name="Riley R."/>
            <person name="Sitrit Y."/>
            <person name="Stielow J.B."/>
            <person name="Szollosi G."/>
            <person name="Zifcakova L."/>
            <person name="Stursova M."/>
            <person name="Spatafora J.W."/>
            <person name="Tedersoo L."/>
            <person name="Vaario L.M."/>
            <person name="Yamada A."/>
            <person name="Yan M."/>
            <person name="Wang P."/>
            <person name="Xu J."/>
            <person name="Bruns T."/>
            <person name="Baldrian P."/>
            <person name="Vilgalys R."/>
            <person name="Dunand C."/>
            <person name="Henrissat B."/>
            <person name="Grigoriev I.V."/>
            <person name="Hibbett D."/>
            <person name="Nagy L.G."/>
            <person name="Martin F.M."/>
        </authorList>
    </citation>
    <scope>NUCLEOTIDE SEQUENCE</scope>
    <source>
        <strain evidence="1">Prilba</strain>
    </source>
</reference>
<dbReference type="Proteomes" id="UP000759537">
    <property type="component" value="Unassembled WGS sequence"/>
</dbReference>